<dbReference type="GO" id="GO:0006355">
    <property type="term" value="P:regulation of DNA-templated transcription"/>
    <property type="evidence" value="ECO:0007669"/>
    <property type="project" value="InterPro"/>
</dbReference>
<dbReference type="CDD" id="cd06170">
    <property type="entry name" value="LuxR_C_like"/>
    <property type="match status" value="1"/>
</dbReference>
<dbReference type="InterPro" id="IPR025091">
    <property type="entry name" value="DUF4019"/>
</dbReference>
<dbReference type="eggNOG" id="COG2771">
    <property type="taxonomic scope" value="Bacteria"/>
</dbReference>
<sequence length="258" mass="27501">MDERLGGLTEREKEALRLLLVGHDAKSVAGALGLSVHTVNERLREARRKLGVTSSREAARLLARHEGAGPKILGDTEMGVAAAGDRLGHQPSHQRRRSGGPVAWLIGGMVIMLAILAAAYLATTLVADRGAPAATPAARPAPDAASDKAGADAARAWAELLDERRWGESWTQSGGMFRSALTQKGWAAMIEPLRRQLGSVSSRSLRSVSNATSLPGAPDGDYKIVQFTTDFTNLRGVTETVVLAREGSAWKVTGYFIR</sequence>
<evidence type="ECO:0000256" key="2">
    <source>
        <dbReference type="ARBA" id="ARBA00023125"/>
    </source>
</evidence>
<dbReference type="PRINTS" id="PR00038">
    <property type="entry name" value="HTHLUXR"/>
</dbReference>
<dbReference type="Gene3D" id="1.10.10.10">
    <property type="entry name" value="Winged helix-like DNA-binding domain superfamily/Winged helix DNA-binding domain"/>
    <property type="match status" value="1"/>
</dbReference>
<dbReference type="InterPro" id="IPR036388">
    <property type="entry name" value="WH-like_DNA-bd_sf"/>
</dbReference>
<evidence type="ECO:0000256" key="1">
    <source>
        <dbReference type="ARBA" id="ARBA00023015"/>
    </source>
</evidence>
<feature type="transmembrane region" description="Helical" evidence="4">
    <location>
        <begin position="102"/>
        <end position="122"/>
    </location>
</feature>
<dbReference type="SMART" id="SM00421">
    <property type="entry name" value="HTH_LUXR"/>
    <property type="match status" value="1"/>
</dbReference>
<dbReference type="SUPFAM" id="SSF46894">
    <property type="entry name" value="C-terminal effector domain of the bipartite response regulators"/>
    <property type="match status" value="1"/>
</dbReference>
<keyword evidence="4" id="KW-0812">Transmembrane</keyword>
<dbReference type="PROSITE" id="PS50043">
    <property type="entry name" value="HTH_LUXR_2"/>
    <property type="match status" value="1"/>
</dbReference>
<evidence type="ECO:0000256" key="4">
    <source>
        <dbReference type="SAM" id="Phobius"/>
    </source>
</evidence>
<dbReference type="RefSeq" id="WP_012522771.1">
    <property type="nucleotide sequence ID" value="NC_011144.1"/>
</dbReference>
<dbReference type="STRING" id="450851.PHZ_c2219"/>
<dbReference type="Proteomes" id="UP000001868">
    <property type="component" value="Chromosome"/>
</dbReference>
<dbReference type="Pfam" id="PF13211">
    <property type="entry name" value="DUF4019"/>
    <property type="match status" value="1"/>
</dbReference>
<dbReference type="Pfam" id="PF00196">
    <property type="entry name" value="GerE"/>
    <property type="match status" value="1"/>
</dbReference>
<dbReference type="PANTHER" id="PTHR44688:SF16">
    <property type="entry name" value="DNA-BINDING TRANSCRIPTIONAL ACTIVATOR DEVR_DOSR"/>
    <property type="match status" value="1"/>
</dbReference>
<reference evidence="6 7" key="1">
    <citation type="journal article" date="2008" name="BMC Genomics">
        <title>Complete genome of Phenylobacterium zucineum - a novel facultative intracellular bacterium isolated from human erythroleukemia cell line K562.</title>
        <authorList>
            <person name="Luo Y."/>
            <person name="Xu X."/>
            <person name="Ding Z."/>
            <person name="Liu Z."/>
            <person name="Zhang B."/>
            <person name="Yan Z."/>
            <person name="Sun J."/>
            <person name="Hu S."/>
            <person name="Hu X."/>
        </authorList>
    </citation>
    <scope>NUCLEOTIDE SEQUENCE [LARGE SCALE GENOMIC DNA]</scope>
    <source>
        <strain evidence="6 7">HLK1</strain>
    </source>
</reference>
<keyword evidence="1" id="KW-0805">Transcription regulation</keyword>
<keyword evidence="4" id="KW-1133">Transmembrane helix</keyword>
<gene>
    <name evidence="6" type="ordered locus">PHZ_c2219</name>
</gene>
<dbReference type="EMBL" id="CP000747">
    <property type="protein sequence ID" value="ACG78630.1"/>
    <property type="molecule type" value="Genomic_DNA"/>
</dbReference>
<dbReference type="PANTHER" id="PTHR44688">
    <property type="entry name" value="DNA-BINDING TRANSCRIPTIONAL ACTIVATOR DEVR_DOSR"/>
    <property type="match status" value="1"/>
</dbReference>
<dbReference type="InterPro" id="IPR016032">
    <property type="entry name" value="Sig_transdc_resp-reg_C-effctor"/>
</dbReference>
<evidence type="ECO:0000313" key="6">
    <source>
        <dbReference type="EMBL" id="ACG78630.1"/>
    </source>
</evidence>
<dbReference type="AlphaFoldDB" id="B4RF60"/>
<name>B4RF60_PHEZH</name>
<dbReference type="OrthoDB" id="7193436at2"/>
<keyword evidence="3" id="KW-0804">Transcription</keyword>
<evidence type="ECO:0000313" key="7">
    <source>
        <dbReference type="Proteomes" id="UP000001868"/>
    </source>
</evidence>
<evidence type="ECO:0000256" key="3">
    <source>
        <dbReference type="ARBA" id="ARBA00023163"/>
    </source>
</evidence>
<feature type="domain" description="HTH luxR-type" evidence="5">
    <location>
        <begin position="1"/>
        <end position="66"/>
    </location>
</feature>
<keyword evidence="7" id="KW-1185">Reference proteome</keyword>
<keyword evidence="4" id="KW-0472">Membrane</keyword>
<protein>
    <recommendedName>
        <fullName evidence="5">HTH luxR-type domain-containing protein</fullName>
    </recommendedName>
</protein>
<proteinExistence type="predicted"/>
<dbReference type="KEGG" id="pzu:PHZ_c2219"/>
<organism evidence="6 7">
    <name type="scientific">Phenylobacterium zucineum (strain HLK1)</name>
    <dbReference type="NCBI Taxonomy" id="450851"/>
    <lineage>
        <taxon>Bacteria</taxon>
        <taxon>Pseudomonadati</taxon>
        <taxon>Pseudomonadota</taxon>
        <taxon>Alphaproteobacteria</taxon>
        <taxon>Caulobacterales</taxon>
        <taxon>Caulobacteraceae</taxon>
        <taxon>Phenylobacterium</taxon>
    </lineage>
</organism>
<dbReference type="InterPro" id="IPR000792">
    <property type="entry name" value="Tscrpt_reg_LuxR_C"/>
</dbReference>
<dbReference type="GO" id="GO:0003677">
    <property type="term" value="F:DNA binding"/>
    <property type="evidence" value="ECO:0007669"/>
    <property type="project" value="UniProtKB-KW"/>
</dbReference>
<evidence type="ECO:0000259" key="5">
    <source>
        <dbReference type="PROSITE" id="PS50043"/>
    </source>
</evidence>
<accession>B4RF60</accession>
<keyword evidence="2" id="KW-0238">DNA-binding</keyword>
<dbReference type="HOGENOM" id="CLU_1076426_0_0_5"/>